<accession>S6SLX5</accession>
<feature type="non-terminal residue" evidence="1">
    <location>
        <position position="84"/>
    </location>
</feature>
<dbReference type="AlphaFoldDB" id="S6SLX5"/>
<gene>
    <name evidence="1" type="ORF">A244_39103</name>
</gene>
<comment type="caution">
    <text evidence="1">The sequence shown here is derived from an EMBL/GenBank/DDBJ whole genome shotgun (WGS) entry which is preliminary data.</text>
</comment>
<name>S6SLX5_PSESF</name>
<organism evidence="1 2">
    <name type="scientific">Pseudomonas syringae pv. actinidiae ICMP 18807</name>
    <dbReference type="NCBI Taxonomy" id="1194404"/>
    <lineage>
        <taxon>Bacteria</taxon>
        <taxon>Pseudomonadati</taxon>
        <taxon>Pseudomonadota</taxon>
        <taxon>Gammaproteobacteria</taxon>
        <taxon>Pseudomonadales</taxon>
        <taxon>Pseudomonadaceae</taxon>
        <taxon>Pseudomonas</taxon>
        <taxon>Pseudomonas syringae</taxon>
    </lineage>
</organism>
<evidence type="ECO:0000313" key="1">
    <source>
        <dbReference type="EMBL" id="EPN30157.1"/>
    </source>
</evidence>
<dbReference type="Proteomes" id="UP000015729">
    <property type="component" value="Unassembled WGS sequence"/>
</dbReference>
<proteinExistence type="predicted"/>
<evidence type="ECO:0000313" key="2">
    <source>
        <dbReference type="Proteomes" id="UP000015729"/>
    </source>
</evidence>
<reference evidence="1 2" key="1">
    <citation type="journal article" date="2013" name="PLoS Pathog.">
        <title>Genomic analysis of the Kiwifruit pathogen Pseudomonas syringae pv. actinidiae provides insight into the origins of an emergent plant disease.</title>
        <authorList>
            <person name="McCann H.C."/>
            <person name="Rikkerink E.H."/>
            <person name="Bertels F."/>
            <person name="Fiers M."/>
            <person name="Lu A."/>
            <person name="Rees-George J."/>
            <person name="Andersen M.T."/>
            <person name="Gleave A.P."/>
            <person name="Haubold B."/>
            <person name="Wohlers M.W."/>
            <person name="Guttman D.S."/>
            <person name="Wang P.W."/>
            <person name="Straub C."/>
            <person name="Vanneste J.L."/>
            <person name="Rainey P.B."/>
            <person name="Templeton M.D."/>
        </authorList>
    </citation>
    <scope>NUCLEOTIDE SEQUENCE [LARGE SCALE GENOMIC DNA]</scope>
    <source>
        <strain evidence="1 2">ICMP 18807</strain>
    </source>
</reference>
<protein>
    <submittedName>
        <fullName evidence="1">Uncharacterized protein</fullName>
    </submittedName>
</protein>
<sequence>MGTWPGLGFVNGQANRAAVFSKQLKAIEQPLRFALTQPGHGTMMRYQPFLALDDLQIPLSVEYLGLLDTVASVGFADIMPGADG</sequence>
<dbReference type="EMBL" id="AOKG01002684">
    <property type="protein sequence ID" value="EPN30157.1"/>
    <property type="molecule type" value="Genomic_DNA"/>
</dbReference>